<sequence>MTLLHHLCLRRVSLYSWLAVVSCLLLTSCMPTSNPSTRLQLKLHQKWQLQPGDRVAGYAVLGGLGDITIGLNRAAVYAPFNGRTQKDSRNCIVFSSPDVPAYLFRLCGLEDPRVGTLNAGDRIGRATTLEFAALRKQPNGTWAIVEPSRQILERTLKQP</sequence>
<keyword evidence="1" id="KW-0812">Transmembrane</keyword>
<evidence type="ECO:0000313" key="2">
    <source>
        <dbReference type="EMBL" id="HFM98289.1"/>
    </source>
</evidence>
<organism evidence="2">
    <name type="scientific">Oscillatoriales cyanobacterium SpSt-418</name>
    <dbReference type="NCBI Taxonomy" id="2282169"/>
    <lineage>
        <taxon>Bacteria</taxon>
        <taxon>Bacillati</taxon>
        <taxon>Cyanobacteriota</taxon>
        <taxon>Cyanophyceae</taxon>
        <taxon>Oscillatoriophycideae</taxon>
        <taxon>Oscillatoriales</taxon>
    </lineage>
</organism>
<comment type="caution">
    <text evidence="2">The sequence shown here is derived from an EMBL/GenBank/DDBJ whole genome shotgun (WGS) entry which is preliminary data.</text>
</comment>
<accession>A0A7C3KDC0</accession>
<keyword evidence="1" id="KW-1133">Transmembrane helix</keyword>
<dbReference type="EMBL" id="DSRU01000164">
    <property type="protein sequence ID" value="HFM98289.1"/>
    <property type="molecule type" value="Genomic_DNA"/>
</dbReference>
<dbReference type="AlphaFoldDB" id="A0A7C3KDC0"/>
<feature type="transmembrane region" description="Helical" evidence="1">
    <location>
        <begin position="12"/>
        <end position="33"/>
    </location>
</feature>
<protein>
    <submittedName>
        <fullName evidence="2">Uncharacterized protein</fullName>
    </submittedName>
</protein>
<proteinExistence type="predicted"/>
<reference evidence="2" key="1">
    <citation type="journal article" date="2020" name="mSystems">
        <title>Genome- and Community-Level Interaction Insights into Carbon Utilization and Element Cycling Functions of Hydrothermarchaeota in Hydrothermal Sediment.</title>
        <authorList>
            <person name="Zhou Z."/>
            <person name="Liu Y."/>
            <person name="Xu W."/>
            <person name="Pan J."/>
            <person name="Luo Z.H."/>
            <person name="Li M."/>
        </authorList>
    </citation>
    <scope>NUCLEOTIDE SEQUENCE [LARGE SCALE GENOMIC DNA]</scope>
    <source>
        <strain evidence="2">SpSt-418</strain>
    </source>
</reference>
<name>A0A7C3KDC0_9CYAN</name>
<gene>
    <name evidence="2" type="ORF">ENR64_11135</name>
</gene>
<keyword evidence="1" id="KW-0472">Membrane</keyword>
<evidence type="ECO:0000256" key="1">
    <source>
        <dbReference type="SAM" id="Phobius"/>
    </source>
</evidence>